<keyword evidence="1 3" id="KW-0963">Cytoplasm</keyword>
<dbReference type="GO" id="GO:0005829">
    <property type="term" value="C:cytosol"/>
    <property type="evidence" value="ECO:0007669"/>
    <property type="project" value="TreeGrafter"/>
</dbReference>
<dbReference type="GO" id="GO:0003723">
    <property type="term" value="F:RNA binding"/>
    <property type="evidence" value="ECO:0007669"/>
    <property type="project" value="UniProtKB-UniRule"/>
</dbReference>
<organism evidence="4 5">
    <name type="scientific">Candidatus Daviesbacteria bacterium RIFCSPHIGHO2_02_FULL_43_12</name>
    <dbReference type="NCBI Taxonomy" id="1797776"/>
    <lineage>
        <taxon>Bacteria</taxon>
        <taxon>Candidatus Daviesiibacteriota</taxon>
    </lineage>
</organism>
<gene>
    <name evidence="3" type="primary">smpB</name>
    <name evidence="4" type="ORF">A3D25_05050</name>
</gene>
<reference evidence="4 5" key="1">
    <citation type="journal article" date="2016" name="Nat. Commun.">
        <title>Thousands of microbial genomes shed light on interconnected biogeochemical processes in an aquifer system.</title>
        <authorList>
            <person name="Anantharaman K."/>
            <person name="Brown C.T."/>
            <person name="Hug L.A."/>
            <person name="Sharon I."/>
            <person name="Castelle C.J."/>
            <person name="Probst A.J."/>
            <person name="Thomas B.C."/>
            <person name="Singh A."/>
            <person name="Wilkins M.J."/>
            <person name="Karaoz U."/>
            <person name="Brodie E.L."/>
            <person name="Williams K.H."/>
            <person name="Hubbard S.S."/>
            <person name="Banfield J.F."/>
        </authorList>
    </citation>
    <scope>NUCLEOTIDE SEQUENCE [LARGE SCALE GENOMIC DNA]</scope>
</reference>
<dbReference type="InterPro" id="IPR020081">
    <property type="entry name" value="SsrA-bd_prot_CS"/>
</dbReference>
<sequence length="144" mass="16434">MKIYNRKAKLEYHILETLEAGVVLSGAEVKSVRLGRVDLNDSFAKVQNGILLLKNVFIPPYQGNSSDYDPKRDRKLLVHKHQLQLLASKLAKGSMALIPLAMYITHNLIKVELALGASKRKVDKRRAIKEKDELRKIQQDLKNY</sequence>
<dbReference type="NCBIfam" id="NF003843">
    <property type="entry name" value="PRK05422.1"/>
    <property type="match status" value="1"/>
</dbReference>
<evidence type="ECO:0000256" key="3">
    <source>
        <dbReference type="HAMAP-Rule" id="MF_00023"/>
    </source>
</evidence>
<evidence type="ECO:0000313" key="4">
    <source>
        <dbReference type="EMBL" id="OGE40139.1"/>
    </source>
</evidence>
<dbReference type="Proteomes" id="UP000177328">
    <property type="component" value="Unassembled WGS sequence"/>
</dbReference>
<keyword evidence="2 3" id="KW-0694">RNA-binding</keyword>
<dbReference type="GO" id="GO:0070929">
    <property type="term" value="P:trans-translation"/>
    <property type="evidence" value="ECO:0007669"/>
    <property type="project" value="UniProtKB-UniRule"/>
</dbReference>
<dbReference type="EMBL" id="MFDD01000014">
    <property type="protein sequence ID" value="OGE40139.1"/>
    <property type="molecule type" value="Genomic_DNA"/>
</dbReference>
<protein>
    <recommendedName>
        <fullName evidence="3">SsrA-binding protein</fullName>
    </recommendedName>
    <alternativeName>
        <fullName evidence="3">Small protein B</fullName>
    </alternativeName>
</protein>
<dbReference type="PROSITE" id="PS01317">
    <property type="entry name" value="SSRP"/>
    <property type="match status" value="1"/>
</dbReference>
<evidence type="ECO:0000313" key="5">
    <source>
        <dbReference type="Proteomes" id="UP000177328"/>
    </source>
</evidence>
<dbReference type="InterPro" id="IPR000037">
    <property type="entry name" value="SsrA-bd_prot"/>
</dbReference>
<comment type="function">
    <text evidence="3">Required for rescue of stalled ribosomes mediated by trans-translation. Binds to transfer-messenger RNA (tmRNA), required for stable association of tmRNA with ribosomes. tmRNA and SmpB together mimic tRNA shape, replacing the anticodon stem-loop with SmpB. tmRNA is encoded by the ssrA gene; the 2 termini fold to resemble tRNA(Ala) and it encodes a 'tag peptide', a short internal open reading frame. During trans-translation Ala-aminoacylated tmRNA acts like a tRNA, entering the A-site of stalled ribosomes, displacing the stalled mRNA. The ribosome then switches to translate the ORF on the tmRNA; the nascent peptide is terminated with the 'tag peptide' encoded by the tmRNA and targeted for degradation. The ribosome is freed to recommence translation, which seems to be the essential function of trans-translation.</text>
</comment>
<name>A0A1F5KH14_9BACT</name>
<dbReference type="Pfam" id="PF01668">
    <property type="entry name" value="SmpB"/>
    <property type="match status" value="1"/>
</dbReference>
<dbReference type="NCBIfam" id="TIGR00086">
    <property type="entry name" value="smpB"/>
    <property type="match status" value="1"/>
</dbReference>
<dbReference type="CDD" id="cd09294">
    <property type="entry name" value="SmpB"/>
    <property type="match status" value="1"/>
</dbReference>
<comment type="similarity">
    <text evidence="3">Belongs to the SmpB family.</text>
</comment>
<dbReference type="GO" id="GO:0070930">
    <property type="term" value="P:trans-translation-dependent protein tagging"/>
    <property type="evidence" value="ECO:0007669"/>
    <property type="project" value="TreeGrafter"/>
</dbReference>
<dbReference type="InterPro" id="IPR023620">
    <property type="entry name" value="SmpB"/>
</dbReference>
<evidence type="ECO:0000256" key="2">
    <source>
        <dbReference type="ARBA" id="ARBA00022884"/>
    </source>
</evidence>
<dbReference type="PANTHER" id="PTHR30308:SF2">
    <property type="entry name" value="SSRA-BINDING PROTEIN"/>
    <property type="match status" value="1"/>
</dbReference>
<comment type="subcellular location">
    <subcellularLocation>
        <location evidence="3">Cytoplasm</location>
    </subcellularLocation>
    <text evidence="3">The tmRNA-SmpB complex associates with stalled 70S ribosomes.</text>
</comment>
<dbReference type="SUPFAM" id="SSF74982">
    <property type="entry name" value="Small protein B (SmpB)"/>
    <property type="match status" value="1"/>
</dbReference>
<proteinExistence type="inferred from homology"/>
<comment type="caution">
    <text evidence="4">The sequence shown here is derived from an EMBL/GenBank/DDBJ whole genome shotgun (WGS) entry which is preliminary data.</text>
</comment>
<dbReference type="Gene3D" id="2.40.280.10">
    <property type="match status" value="1"/>
</dbReference>
<accession>A0A1F5KH14</accession>
<dbReference type="AlphaFoldDB" id="A0A1F5KH14"/>
<dbReference type="PANTHER" id="PTHR30308">
    <property type="entry name" value="TMRNA-BINDING COMPONENT OF TRANS-TRANSLATION TAGGING COMPLEX"/>
    <property type="match status" value="1"/>
</dbReference>
<dbReference type="HAMAP" id="MF_00023">
    <property type="entry name" value="SmpB"/>
    <property type="match status" value="1"/>
</dbReference>
<evidence type="ECO:0000256" key="1">
    <source>
        <dbReference type="ARBA" id="ARBA00022490"/>
    </source>
</evidence>